<dbReference type="EMBL" id="UINC01002822">
    <property type="protein sequence ID" value="SVA00642.1"/>
    <property type="molecule type" value="Genomic_DNA"/>
</dbReference>
<accession>A0A381S972</accession>
<sequence length="52" mass="5865">MNQDIFNLQACRPLKKVDIQSQREIEWAVRQGIKSVSLHGVEATIEGKIAQS</sequence>
<dbReference type="Pfam" id="PF20104">
    <property type="entry name" value="DUF6494"/>
    <property type="match status" value="1"/>
</dbReference>
<gene>
    <name evidence="1" type="ORF">METZ01_LOCUS53496</name>
</gene>
<name>A0A381S972_9ZZZZ</name>
<evidence type="ECO:0000313" key="1">
    <source>
        <dbReference type="EMBL" id="SVA00642.1"/>
    </source>
</evidence>
<proteinExistence type="predicted"/>
<organism evidence="1">
    <name type="scientific">marine metagenome</name>
    <dbReference type="NCBI Taxonomy" id="408172"/>
    <lineage>
        <taxon>unclassified sequences</taxon>
        <taxon>metagenomes</taxon>
        <taxon>ecological metagenomes</taxon>
    </lineage>
</organism>
<reference evidence="1" key="1">
    <citation type="submission" date="2018-05" db="EMBL/GenBank/DDBJ databases">
        <authorList>
            <person name="Lanie J.A."/>
            <person name="Ng W.-L."/>
            <person name="Kazmierczak K.M."/>
            <person name="Andrzejewski T.M."/>
            <person name="Davidsen T.M."/>
            <person name="Wayne K.J."/>
            <person name="Tettelin H."/>
            <person name="Glass J.I."/>
            <person name="Rusch D."/>
            <person name="Podicherti R."/>
            <person name="Tsui H.-C.T."/>
            <person name="Winkler M.E."/>
        </authorList>
    </citation>
    <scope>NUCLEOTIDE SEQUENCE</scope>
</reference>
<protein>
    <submittedName>
        <fullName evidence="1">Uncharacterized protein</fullName>
    </submittedName>
</protein>
<dbReference type="InterPro" id="IPR045471">
    <property type="entry name" value="DUF6494"/>
</dbReference>
<dbReference type="AlphaFoldDB" id="A0A381S972"/>